<proteinExistence type="predicted"/>
<feature type="region of interest" description="Disordered" evidence="1">
    <location>
        <begin position="254"/>
        <end position="300"/>
    </location>
</feature>
<protein>
    <submittedName>
        <fullName evidence="3">Uncharacterized protein</fullName>
    </submittedName>
</protein>
<feature type="compositionally biased region" description="Basic and acidic residues" evidence="1">
    <location>
        <begin position="144"/>
        <end position="153"/>
    </location>
</feature>
<evidence type="ECO:0000313" key="3">
    <source>
        <dbReference type="EMBL" id="CAK9216191.1"/>
    </source>
</evidence>
<dbReference type="EMBL" id="OZ019894">
    <property type="protein sequence ID" value="CAK9216191.1"/>
    <property type="molecule type" value="Genomic_DNA"/>
</dbReference>
<evidence type="ECO:0000256" key="1">
    <source>
        <dbReference type="SAM" id="MobiDB-lite"/>
    </source>
</evidence>
<accession>A0ABP0UA40</accession>
<feature type="chain" id="PRO_5046263552" evidence="2">
    <location>
        <begin position="22"/>
        <end position="318"/>
    </location>
</feature>
<keyword evidence="2" id="KW-0732">Signal</keyword>
<organism evidence="3 4">
    <name type="scientific">Sphagnum troendelagicum</name>
    <dbReference type="NCBI Taxonomy" id="128251"/>
    <lineage>
        <taxon>Eukaryota</taxon>
        <taxon>Viridiplantae</taxon>
        <taxon>Streptophyta</taxon>
        <taxon>Embryophyta</taxon>
        <taxon>Bryophyta</taxon>
        <taxon>Sphagnophytina</taxon>
        <taxon>Sphagnopsida</taxon>
        <taxon>Sphagnales</taxon>
        <taxon>Sphagnaceae</taxon>
        <taxon>Sphagnum</taxon>
    </lineage>
</organism>
<evidence type="ECO:0000313" key="4">
    <source>
        <dbReference type="Proteomes" id="UP001497512"/>
    </source>
</evidence>
<feature type="compositionally biased region" description="Basic and acidic residues" evidence="1">
    <location>
        <begin position="169"/>
        <end position="185"/>
    </location>
</feature>
<keyword evidence="4" id="KW-1185">Reference proteome</keyword>
<feature type="signal peptide" evidence="2">
    <location>
        <begin position="1"/>
        <end position="21"/>
    </location>
</feature>
<evidence type="ECO:0000256" key="2">
    <source>
        <dbReference type="SAM" id="SignalP"/>
    </source>
</evidence>
<feature type="region of interest" description="Disordered" evidence="1">
    <location>
        <begin position="92"/>
        <end position="193"/>
    </location>
</feature>
<gene>
    <name evidence="3" type="ORF">CSSPTR1EN2_LOCUS13340</name>
</gene>
<feature type="compositionally biased region" description="Low complexity" evidence="1">
    <location>
        <begin position="97"/>
        <end position="107"/>
    </location>
</feature>
<reference evidence="3" key="1">
    <citation type="submission" date="2024-02" db="EMBL/GenBank/DDBJ databases">
        <authorList>
            <consortium name="ELIXIR-Norway"/>
            <consortium name="Elixir Norway"/>
        </authorList>
    </citation>
    <scope>NUCLEOTIDE SEQUENCE</scope>
</reference>
<name>A0ABP0UA40_9BRYO</name>
<feature type="region of interest" description="Disordered" evidence="1">
    <location>
        <begin position="32"/>
        <end position="56"/>
    </location>
</feature>
<sequence length="318" mass="34641">MVPRFVSLFLVLGFLCVVVCSASVGGIVEEKEEEGAKVETGSGGSSNTSSRTDNQKLEHDELSTCLRVSEAGNALDRWLHCLDVLERGWDSSRLDDSSSSSSLESESQPSGEVVRMDSEIVGAGGLFDPLAGTDGKVSSSSLGFEDREGERSDLGLGDELSEEQVLVTEAREEEFVPEGRRDSKHQISSSEGVEEAYIEEAGLPTFIPGDSEPGAKELDVEEVPDSCEASQELQIEVLKPELRDERTDTYKKVEAEAEAEEQEQGVARTEDELKGKSGSYGFENREFQTSPHNEECEGLRNPQECSEFVRAAASVETR</sequence>
<dbReference type="Proteomes" id="UP001497512">
    <property type="component" value="Chromosome 2"/>
</dbReference>